<proteinExistence type="predicted"/>
<protein>
    <submittedName>
        <fullName evidence="1">Uncharacterized protein</fullName>
    </submittedName>
</protein>
<sequence>MILGAVGWESAFPVSPRSAEWAQLGGLLGRVLGEGGITWEVVAGFILEEGVVPFHFTRRQQEELIELDQAVGQEIQLIAANMHGVSLCYRGGQWARAGVATEYASGPRGRHLVQIDKDGGFTRVNLGNFWRAREYLSGDDQMVLSRRRDVAGHHTCGRRVRVRVQGLFSRGGGPEYW</sequence>
<evidence type="ECO:0000313" key="1">
    <source>
        <dbReference type="EMBL" id="KAK3277833.1"/>
    </source>
</evidence>
<keyword evidence="2" id="KW-1185">Reference proteome</keyword>
<name>A0AAE0LA98_9CHLO</name>
<dbReference type="EMBL" id="LGRX02005860">
    <property type="protein sequence ID" value="KAK3277833.1"/>
    <property type="molecule type" value="Genomic_DNA"/>
</dbReference>
<dbReference type="AlphaFoldDB" id="A0AAE0LA98"/>
<gene>
    <name evidence="1" type="ORF">CYMTET_14184</name>
</gene>
<comment type="caution">
    <text evidence="1">The sequence shown here is derived from an EMBL/GenBank/DDBJ whole genome shotgun (WGS) entry which is preliminary data.</text>
</comment>
<reference evidence="1 2" key="1">
    <citation type="journal article" date="2015" name="Genome Biol. Evol.">
        <title>Comparative Genomics of a Bacterivorous Green Alga Reveals Evolutionary Causalities and Consequences of Phago-Mixotrophic Mode of Nutrition.</title>
        <authorList>
            <person name="Burns J.A."/>
            <person name="Paasch A."/>
            <person name="Narechania A."/>
            <person name="Kim E."/>
        </authorList>
    </citation>
    <scope>NUCLEOTIDE SEQUENCE [LARGE SCALE GENOMIC DNA]</scope>
    <source>
        <strain evidence="1 2">PLY_AMNH</strain>
    </source>
</reference>
<accession>A0AAE0LA98</accession>
<organism evidence="1 2">
    <name type="scientific">Cymbomonas tetramitiformis</name>
    <dbReference type="NCBI Taxonomy" id="36881"/>
    <lineage>
        <taxon>Eukaryota</taxon>
        <taxon>Viridiplantae</taxon>
        <taxon>Chlorophyta</taxon>
        <taxon>Pyramimonadophyceae</taxon>
        <taxon>Pyramimonadales</taxon>
        <taxon>Pyramimonadaceae</taxon>
        <taxon>Cymbomonas</taxon>
    </lineage>
</organism>
<dbReference type="Proteomes" id="UP001190700">
    <property type="component" value="Unassembled WGS sequence"/>
</dbReference>
<evidence type="ECO:0000313" key="2">
    <source>
        <dbReference type="Proteomes" id="UP001190700"/>
    </source>
</evidence>